<accession>A0A6I1FM41</accession>
<evidence type="ECO:0000259" key="2">
    <source>
        <dbReference type="PROSITE" id="PS51272"/>
    </source>
</evidence>
<feature type="domain" description="SLH" evidence="2">
    <location>
        <begin position="160"/>
        <end position="218"/>
    </location>
</feature>
<dbReference type="InterPro" id="IPR051465">
    <property type="entry name" value="Cell_Envelope_Struct_Comp"/>
</dbReference>
<evidence type="ECO:0000256" key="1">
    <source>
        <dbReference type="ARBA" id="ARBA00022729"/>
    </source>
</evidence>
<feature type="domain" description="SLH" evidence="2">
    <location>
        <begin position="36"/>
        <end position="95"/>
    </location>
</feature>
<name>A0A6I1FM41_9BACI</name>
<protein>
    <submittedName>
        <fullName evidence="3">S-layer homology domain-containing protein</fullName>
    </submittedName>
</protein>
<gene>
    <name evidence="3" type="ORF">F9802_06610</name>
</gene>
<proteinExistence type="predicted"/>
<dbReference type="Proteomes" id="UP000429595">
    <property type="component" value="Unassembled WGS sequence"/>
</dbReference>
<comment type="caution">
    <text evidence="3">The sequence shown here is derived from an EMBL/GenBank/DDBJ whole genome shotgun (WGS) entry which is preliminary data.</text>
</comment>
<dbReference type="InterPro" id="IPR001119">
    <property type="entry name" value="SLH_dom"/>
</dbReference>
<dbReference type="AlphaFoldDB" id="A0A6I1FM41"/>
<evidence type="ECO:0000313" key="3">
    <source>
        <dbReference type="EMBL" id="KAB7707419.1"/>
    </source>
</evidence>
<dbReference type="EMBL" id="WEIO01000003">
    <property type="protein sequence ID" value="KAB7707419.1"/>
    <property type="molecule type" value="Genomic_DNA"/>
</dbReference>
<evidence type="ECO:0000313" key="4">
    <source>
        <dbReference type="Proteomes" id="UP000429595"/>
    </source>
</evidence>
<dbReference type="PROSITE" id="PS51272">
    <property type="entry name" value="SLH"/>
    <property type="match status" value="3"/>
</dbReference>
<feature type="domain" description="SLH" evidence="2">
    <location>
        <begin position="96"/>
        <end position="159"/>
    </location>
</feature>
<sequence length="370" mass="41132">MAAICISREGGVSMKRSLLFLVVFTLIFSTFSFSAKAAGFKDLTESHRFYEEMLFLESEGVISGYTDSTFRPDEEVTRAAAAIMIGRALRLSGEQRATKFSDVGANQKASGYIASAVEKGIISGFPDGTYRPHEFVTRGQMAIFLSRAFQLTEEAAASFTDVSPNMSAYVYIKRILAEKITAGYPNNTYRPNVDVTRAQFSAFLARALDDRFKVEVPRSYAMDQSKVYHYHADEVGTIVYKFSGEQSNGWNVWEVYEGGKKVDARMVEREDSNGYYFSYMESEGVIEEVMLLKYPVKVGQSWPIGPSGSGKKHTITSMTKTITTPAGTFRNVVEVTDKDGTFVYYAPNVGRIKSVINGAVILELAELTNR</sequence>
<keyword evidence="4" id="KW-1185">Reference proteome</keyword>
<reference evidence="3 4" key="1">
    <citation type="submission" date="2019-10" db="EMBL/GenBank/DDBJ databases">
        <title>Bacillus aerolatum sp. nov., isolated from bioaerosol of sport playgrounds.</title>
        <authorList>
            <person name="Chen P."/>
            <person name="Zhang G."/>
        </authorList>
    </citation>
    <scope>NUCLEOTIDE SEQUENCE [LARGE SCALE GENOMIC DNA]</scope>
    <source>
        <strain evidence="3 4">CX253</strain>
    </source>
</reference>
<keyword evidence="1" id="KW-0732">Signal</keyword>
<dbReference type="Pfam" id="PF00395">
    <property type="entry name" value="SLH"/>
    <property type="match status" value="3"/>
</dbReference>
<dbReference type="PANTHER" id="PTHR43308">
    <property type="entry name" value="OUTER MEMBRANE PROTEIN ALPHA-RELATED"/>
    <property type="match status" value="1"/>
</dbReference>
<dbReference type="PANTHER" id="PTHR43308:SF5">
    <property type="entry name" value="S-LAYER PROTEIN _ PEPTIDOGLYCAN ENDO-BETA-N-ACETYLGLUCOSAMINIDASE"/>
    <property type="match status" value="1"/>
</dbReference>
<organism evidence="3 4">
    <name type="scientific">Bacillus aerolatus</name>
    <dbReference type="NCBI Taxonomy" id="2653354"/>
    <lineage>
        <taxon>Bacteria</taxon>
        <taxon>Bacillati</taxon>
        <taxon>Bacillota</taxon>
        <taxon>Bacilli</taxon>
        <taxon>Bacillales</taxon>
        <taxon>Bacillaceae</taxon>
        <taxon>Bacillus</taxon>
    </lineage>
</organism>